<dbReference type="EMBL" id="AJWJ01000794">
    <property type="protein sequence ID" value="KAF2068932.1"/>
    <property type="molecule type" value="Genomic_DNA"/>
</dbReference>
<protein>
    <submittedName>
        <fullName evidence="1">Uncharacterized protein</fullName>
    </submittedName>
</protein>
<dbReference type="Proteomes" id="UP000695562">
    <property type="component" value="Unassembled WGS sequence"/>
</dbReference>
<evidence type="ECO:0000313" key="2">
    <source>
        <dbReference type="Proteomes" id="UP000695562"/>
    </source>
</evidence>
<evidence type="ECO:0000313" key="1">
    <source>
        <dbReference type="EMBL" id="KAF2068932.1"/>
    </source>
</evidence>
<feature type="non-terminal residue" evidence="1">
    <location>
        <position position="1"/>
    </location>
</feature>
<sequence>CAFAAEPPFTFSLSGSCAYSTSLPTAYAGDLSEFKFTTNDGNVTLEKAYRIWDTTYQPTLFAYLTVDYQPPVIFHYKGVSYDITRPSPGCVLVNKAVLKESKGQNLEISILISEPENGESLEVYVDDVKSGTFKVKLDTNNIIEPFSLYFPYTQYTHTVRFNRLSLDQSFSAKITYAKPEIISQECVRGFQKINADQPPHIINTCQFVGNKFHSFDLLSGVGIVGNARVSLTSISLNLTGNLVLGAPLTLDTKDGPYSYYNDFTNDTFRPQPRGSSSTFIYGKDANGFRTAIVKGSYLDAIAIDQVQVLDLTNNEYFNVGNFCRYSAETSLEDGYQEMLSCLVPTLKNYEKAAILLTPIYYPNQTLIFHTEKMASSSSYTTPSLSSLLFTLSLLSILFLKQQ</sequence>
<keyword evidence="2" id="KW-1185">Reference proteome</keyword>
<organism evidence="1 2">
    <name type="scientific">Polysphondylium violaceum</name>
    <dbReference type="NCBI Taxonomy" id="133409"/>
    <lineage>
        <taxon>Eukaryota</taxon>
        <taxon>Amoebozoa</taxon>
        <taxon>Evosea</taxon>
        <taxon>Eumycetozoa</taxon>
        <taxon>Dictyostelia</taxon>
        <taxon>Dictyosteliales</taxon>
        <taxon>Dictyosteliaceae</taxon>
        <taxon>Polysphondylium</taxon>
    </lineage>
</organism>
<name>A0A8J4PKY3_9MYCE</name>
<accession>A0A8J4PKY3</accession>
<reference evidence="1" key="1">
    <citation type="submission" date="2020-01" db="EMBL/GenBank/DDBJ databases">
        <title>Development of genomics and gene disruption for Polysphondylium violaceum indicates a role for the polyketide synthase stlB in stalk morphogenesis.</title>
        <authorList>
            <person name="Narita B."/>
            <person name="Kawabe Y."/>
            <person name="Kin K."/>
            <person name="Saito T."/>
            <person name="Gibbs R."/>
            <person name="Kuspa A."/>
            <person name="Muzny D."/>
            <person name="Queller D."/>
            <person name="Richards S."/>
            <person name="Strassman J."/>
            <person name="Sucgang R."/>
            <person name="Worley K."/>
            <person name="Schaap P."/>
        </authorList>
    </citation>
    <scope>NUCLEOTIDE SEQUENCE</scope>
    <source>
        <strain evidence="1">QSvi11</strain>
    </source>
</reference>
<gene>
    <name evidence="1" type="ORF">CYY_009745</name>
</gene>
<proteinExistence type="predicted"/>
<dbReference type="AlphaFoldDB" id="A0A8J4PKY3"/>
<comment type="caution">
    <text evidence="1">The sequence shown here is derived from an EMBL/GenBank/DDBJ whole genome shotgun (WGS) entry which is preliminary data.</text>
</comment>